<dbReference type="NCBIfam" id="TIGR00668">
    <property type="entry name" value="apaH"/>
    <property type="match status" value="1"/>
</dbReference>
<evidence type="ECO:0000256" key="1">
    <source>
        <dbReference type="ARBA" id="ARBA00003413"/>
    </source>
</evidence>
<evidence type="ECO:0000259" key="9">
    <source>
        <dbReference type="Pfam" id="PF00149"/>
    </source>
</evidence>
<comment type="function">
    <text evidence="1">Hydrolyzes diadenosine 5',5'''-P1,P4-tetraphosphate to yield ADP.</text>
</comment>
<dbReference type="EMBL" id="FNQP01000003">
    <property type="protein sequence ID" value="SDZ98443.1"/>
    <property type="molecule type" value="Genomic_DNA"/>
</dbReference>
<dbReference type="PIRSF" id="PIRSF000903">
    <property type="entry name" value="B5n-ttraPtase_sm"/>
    <property type="match status" value="1"/>
</dbReference>
<accession>A0A1H3XGI2</accession>
<dbReference type="CDD" id="cd07422">
    <property type="entry name" value="MPP_ApaH"/>
    <property type="match status" value="1"/>
</dbReference>
<dbReference type="PANTHER" id="PTHR40942:SF4">
    <property type="entry name" value="CYTOCHROME C5"/>
    <property type="match status" value="1"/>
</dbReference>
<dbReference type="STRING" id="525918.SAMN05660964_00687"/>
<evidence type="ECO:0000313" key="11">
    <source>
        <dbReference type="Proteomes" id="UP000199397"/>
    </source>
</evidence>
<feature type="domain" description="Calcineurin-like phosphoesterase" evidence="9">
    <location>
        <begin position="4"/>
        <end position="162"/>
    </location>
</feature>
<proteinExistence type="inferred from homology"/>
<dbReference type="RefSeq" id="WP_093065428.1">
    <property type="nucleotide sequence ID" value="NZ_FNQP01000003.1"/>
</dbReference>
<keyword evidence="4" id="KW-0378">Hydrolase</keyword>
<name>A0A1H3XGI2_9GAMM</name>
<evidence type="ECO:0000256" key="4">
    <source>
        <dbReference type="ARBA" id="ARBA00022801"/>
    </source>
</evidence>
<evidence type="ECO:0000256" key="8">
    <source>
        <dbReference type="ARBA" id="ARBA00049417"/>
    </source>
</evidence>
<dbReference type="PANTHER" id="PTHR40942">
    <property type="match status" value="1"/>
</dbReference>
<dbReference type="AlphaFoldDB" id="A0A1H3XGI2"/>
<dbReference type="OrthoDB" id="9807890at2"/>
<comment type="similarity">
    <text evidence="2">Belongs to the Ap4A hydrolase family.</text>
</comment>
<dbReference type="EC" id="3.6.1.41" evidence="3"/>
<organism evidence="10 11">
    <name type="scientific">Thiothrix caldifontis</name>
    <dbReference type="NCBI Taxonomy" id="525918"/>
    <lineage>
        <taxon>Bacteria</taxon>
        <taxon>Pseudomonadati</taxon>
        <taxon>Pseudomonadota</taxon>
        <taxon>Gammaproteobacteria</taxon>
        <taxon>Thiotrichales</taxon>
        <taxon>Thiotrichaceae</taxon>
        <taxon>Thiothrix</taxon>
    </lineage>
</organism>
<dbReference type="SUPFAM" id="SSF56300">
    <property type="entry name" value="Metallo-dependent phosphatases"/>
    <property type="match status" value="1"/>
</dbReference>
<comment type="catalytic activity">
    <reaction evidence="8">
        <text>P(1),P(4)-bis(5'-adenosyl) tetraphosphate + H2O = 2 ADP + 2 H(+)</text>
        <dbReference type="Rhea" id="RHEA:24252"/>
        <dbReference type="ChEBI" id="CHEBI:15377"/>
        <dbReference type="ChEBI" id="CHEBI:15378"/>
        <dbReference type="ChEBI" id="CHEBI:58141"/>
        <dbReference type="ChEBI" id="CHEBI:456216"/>
        <dbReference type="EC" id="3.6.1.41"/>
    </reaction>
</comment>
<evidence type="ECO:0000256" key="3">
    <source>
        <dbReference type="ARBA" id="ARBA00012506"/>
    </source>
</evidence>
<dbReference type="Gene3D" id="3.60.21.10">
    <property type="match status" value="1"/>
</dbReference>
<dbReference type="Pfam" id="PF00149">
    <property type="entry name" value="Metallophos"/>
    <property type="match status" value="1"/>
</dbReference>
<evidence type="ECO:0000313" key="10">
    <source>
        <dbReference type="EMBL" id="SDZ98443.1"/>
    </source>
</evidence>
<keyword evidence="11" id="KW-1185">Reference proteome</keyword>
<gene>
    <name evidence="10" type="ORF">SAMN05660964_00687</name>
</gene>
<evidence type="ECO:0000256" key="6">
    <source>
        <dbReference type="ARBA" id="ARBA00032248"/>
    </source>
</evidence>
<dbReference type="InterPro" id="IPR004843">
    <property type="entry name" value="Calcineurin-like_PHP"/>
</dbReference>
<protein>
    <recommendedName>
        <fullName evidence="3">bis(5'-nucleosyl)-tetraphosphatase (symmetrical)</fullName>
        <ecNumber evidence="3">3.6.1.41</ecNumber>
    </recommendedName>
    <alternativeName>
        <fullName evidence="6">Ap4A hydrolase</fullName>
    </alternativeName>
    <alternativeName>
        <fullName evidence="5">Diadenosine 5',5'''-P1,P4-tetraphosphate pyrophosphohydrolase</fullName>
    </alternativeName>
    <alternativeName>
        <fullName evidence="7">Diadenosine tetraphosphatase</fullName>
    </alternativeName>
</protein>
<dbReference type="InterPro" id="IPR029052">
    <property type="entry name" value="Metallo-depent_PP-like"/>
</dbReference>
<sequence length="278" mass="31624">MATYAIGDLQGCYDPLMRLLDKLRFDPRQDTLWFAGDLVNRGKQSLETLRFVRSLRDAAICILGNHDISLIAAHHGLRKPHKSLKTLLDAPDYPELITWLTQRPLLHVDTTLGYAISHAGIPPQWDLTTAQTCAREIERELRSPTVADWLAHVYGDQPDTWNPVATKYDRQRYILNAFTRMRYCRPDGSLEFNTKGNPFESNQSSSLISTELIPWFKYPTKQTLGLTTLFGHWSTLGYYNGNYVIALDTGCVWGGQLSAIRIDTKNQQLISIQCDDYG</sequence>
<reference evidence="10 11" key="1">
    <citation type="submission" date="2016-10" db="EMBL/GenBank/DDBJ databases">
        <authorList>
            <person name="de Groot N.N."/>
        </authorList>
    </citation>
    <scope>NUCLEOTIDE SEQUENCE [LARGE SCALE GENOMIC DNA]</scope>
    <source>
        <strain evidence="10 11">DSM 21228</strain>
    </source>
</reference>
<evidence type="ECO:0000256" key="5">
    <source>
        <dbReference type="ARBA" id="ARBA00031248"/>
    </source>
</evidence>
<dbReference type="Proteomes" id="UP000199397">
    <property type="component" value="Unassembled WGS sequence"/>
</dbReference>
<dbReference type="GO" id="GO:0008803">
    <property type="term" value="F:bis(5'-nucleosyl)-tetraphosphatase (symmetrical) activity"/>
    <property type="evidence" value="ECO:0007669"/>
    <property type="project" value="UniProtKB-EC"/>
</dbReference>
<evidence type="ECO:0000256" key="7">
    <source>
        <dbReference type="ARBA" id="ARBA00033210"/>
    </source>
</evidence>
<dbReference type="InterPro" id="IPR004617">
    <property type="entry name" value="ApaH"/>
</dbReference>
<evidence type="ECO:0000256" key="2">
    <source>
        <dbReference type="ARBA" id="ARBA00005419"/>
    </source>
</evidence>
<dbReference type="NCBIfam" id="NF001204">
    <property type="entry name" value="PRK00166.1"/>
    <property type="match status" value="1"/>
</dbReference>